<dbReference type="Pfam" id="PF13432">
    <property type="entry name" value="TPR_16"/>
    <property type="match status" value="2"/>
</dbReference>
<proteinExistence type="predicted"/>
<organism evidence="2 3">
    <name type="scientific">Ligilactobacillus saerimneri</name>
    <dbReference type="NCBI Taxonomy" id="228229"/>
    <lineage>
        <taxon>Bacteria</taxon>
        <taxon>Bacillati</taxon>
        <taxon>Bacillota</taxon>
        <taxon>Bacilli</taxon>
        <taxon>Lactobacillales</taxon>
        <taxon>Lactobacillaceae</taxon>
        <taxon>Ligilactobacillus</taxon>
    </lineage>
</organism>
<dbReference type="Proteomes" id="UP000510886">
    <property type="component" value="Chromosome"/>
</dbReference>
<keyword evidence="1" id="KW-0802">TPR repeat</keyword>
<dbReference type="InterPro" id="IPR019734">
    <property type="entry name" value="TPR_rpt"/>
</dbReference>
<evidence type="ECO:0000313" key="2">
    <source>
        <dbReference type="EMBL" id="QLL77899.1"/>
    </source>
</evidence>
<sequence length="420" mass="47897">MSFSEETLDLIAQGKIDEAHKKFAWALRKDDDDTLYSLAEELYSYGLSTWAKRTYTKLLERYPDEDSLRTALADIAIGEGNDDEALNYLASIQPTSPAYLEALLVAADLYQTQGMFDVSEQKLLTAASLAPDESVIQFALGELYFNTKQYTKAIGCYLDLIKQGILNLSQVNLVQRLGLSYAGAGRFEQALGYLEQIHDDQLDNDTLFQLAFTQLQLDRVDDAERNFKKLIDEDSSYGTAYPYLAQIQEDKGDLAQALRTYEEGLAVDEYNTNLYRKTVEIALKLGKTALAEKLLRQALEQDPQNMTLVVQLSNLLVELKKDTDNIQLLKQYLGDDEVDPQLYWNLGRVYARQDQLALAEENYDAARTYLGQQDDFIYDAAFFYRNVGRRDDALECINAYLQRHPNDSTMLDLQDQLMYE</sequence>
<protein>
    <submittedName>
        <fullName evidence="2">Tetratricopeptide repeat protein</fullName>
    </submittedName>
</protein>
<dbReference type="PANTHER" id="PTHR12558">
    <property type="entry name" value="CELL DIVISION CYCLE 16,23,27"/>
    <property type="match status" value="1"/>
</dbReference>
<name>A0A7H9EKI6_9LACO</name>
<gene>
    <name evidence="2" type="ORF">GTO87_04335</name>
</gene>
<accession>A0A7H9EKI6</accession>
<evidence type="ECO:0000313" key="3">
    <source>
        <dbReference type="Proteomes" id="UP000510886"/>
    </source>
</evidence>
<dbReference type="RefSeq" id="WP_180849622.1">
    <property type="nucleotide sequence ID" value="NZ_CALVCX010000077.1"/>
</dbReference>
<dbReference type="Gene3D" id="1.25.40.10">
    <property type="entry name" value="Tetratricopeptide repeat domain"/>
    <property type="match status" value="2"/>
</dbReference>
<dbReference type="SUPFAM" id="SSF48452">
    <property type="entry name" value="TPR-like"/>
    <property type="match status" value="2"/>
</dbReference>
<dbReference type="SMART" id="SM00028">
    <property type="entry name" value="TPR"/>
    <property type="match status" value="7"/>
</dbReference>
<reference evidence="2 3" key="1">
    <citation type="submission" date="2020-01" db="EMBL/GenBank/DDBJ databases">
        <title>Complete and circular genome sequences of six lactobacillus isolates from horses.</title>
        <authorList>
            <person name="Hassan H.M."/>
        </authorList>
    </citation>
    <scope>NUCLEOTIDE SEQUENCE [LARGE SCALE GENOMIC DNA]</scope>
    <source>
        <strain evidence="2 3">1A</strain>
    </source>
</reference>
<evidence type="ECO:0000256" key="1">
    <source>
        <dbReference type="PROSITE-ProRule" id="PRU00339"/>
    </source>
</evidence>
<dbReference type="AlphaFoldDB" id="A0A7H9EKI6"/>
<dbReference type="Pfam" id="PF14559">
    <property type="entry name" value="TPR_19"/>
    <property type="match status" value="1"/>
</dbReference>
<dbReference type="EMBL" id="CP047418">
    <property type="protein sequence ID" value="QLL77899.1"/>
    <property type="molecule type" value="Genomic_DNA"/>
</dbReference>
<dbReference type="PROSITE" id="PS50005">
    <property type="entry name" value="TPR"/>
    <property type="match status" value="1"/>
</dbReference>
<dbReference type="PANTHER" id="PTHR12558:SF13">
    <property type="entry name" value="CELL DIVISION CYCLE PROTEIN 27 HOMOLOG"/>
    <property type="match status" value="1"/>
</dbReference>
<dbReference type="InterPro" id="IPR011990">
    <property type="entry name" value="TPR-like_helical_dom_sf"/>
</dbReference>
<feature type="repeat" description="TPR" evidence="1">
    <location>
        <begin position="238"/>
        <end position="271"/>
    </location>
</feature>
<dbReference type="KEGG" id="lsw:GTO87_04335"/>